<keyword evidence="2 3" id="KW-0175">Coiled coil</keyword>
<comment type="similarity">
    <text evidence="1">Belongs to the nudE family.</text>
</comment>
<dbReference type="GO" id="GO:0007020">
    <property type="term" value="P:microtubule nucleation"/>
    <property type="evidence" value="ECO:0007669"/>
    <property type="project" value="TreeGrafter"/>
</dbReference>
<dbReference type="EMBL" id="ML001919">
    <property type="protein sequence ID" value="RKO82915.1"/>
    <property type="molecule type" value="Genomic_DNA"/>
</dbReference>
<evidence type="ECO:0000313" key="5">
    <source>
        <dbReference type="Proteomes" id="UP000269721"/>
    </source>
</evidence>
<reference evidence="5" key="1">
    <citation type="journal article" date="2018" name="Nat. Microbiol.">
        <title>Leveraging single-cell genomics to expand the fungal tree of life.</title>
        <authorList>
            <person name="Ahrendt S.R."/>
            <person name="Quandt C.A."/>
            <person name="Ciobanu D."/>
            <person name="Clum A."/>
            <person name="Salamov A."/>
            <person name="Andreopoulos B."/>
            <person name="Cheng J.F."/>
            <person name="Woyke T."/>
            <person name="Pelin A."/>
            <person name="Henrissat B."/>
            <person name="Reynolds N.K."/>
            <person name="Benny G.L."/>
            <person name="Smith M.E."/>
            <person name="James T.Y."/>
            <person name="Grigoriev I.V."/>
        </authorList>
    </citation>
    <scope>NUCLEOTIDE SEQUENCE [LARGE SCALE GENOMIC DNA]</scope>
</reference>
<dbReference type="GO" id="GO:0005871">
    <property type="term" value="C:kinesin complex"/>
    <property type="evidence" value="ECO:0007669"/>
    <property type="project" value="TreeGrafter"/>
</dbReference>
<evidence type="ECO:0008006" key="6">
    <source>
        <dbReference type="Google" id="ProtNLM"/>
    </source>
</evidence>
<dbReference type="PANTHER" id="PTHR10921:SF1">
    <property type="entry name" value="NUCLEAR DISTRIBUTION PROTEIN NUDE HOMOLOG"/>
    <property type="match status" value="1"/>
</dbReference>
<dbReference type="Gene3D" id="6.10.250.1080">
    <property type="match status" value="1"/>
</dbReference>
<dbReference type="Proteomes" id="UP000269721">
    <property type="component" value="Unassembled WGS sequence"/>
</dbReference>
<dbReference type="GO" id="GO:0008017">
    <property type="term" value="F:microtubule binding"/>
    <property type="evidence" value="ECO:0007669"/>
    <property type="project" value="InterPro"/>
</dbReference>
<keyword evidence="5" id="KW-1185">Reference proteome</keyword>
<dbReference type="InterPro" id="IPR033494">
    <property type="entry name" value="NUDE"/>
</dbReference>
<proteinExistence type="inferred from homology"/>
<name>A0A4P9VVQ4_9FUNG</name>
<evidence type="ECO:0000256" key="2">
    <source>
        <dbReference type="ARBA" id="ARBA00023054"/>
    </source>
</evidence>
<dbReference type="PANTHER" id="PTHR10921">
    <property type="entry name" value="NUCLEAR DISTRIBUTION PROTEIN NUDE HOMOLOG 1"/>
    <property type="match status" value="1"/>
</dbReference>
<accession>A0A4P9VVQ4</accession>
<dbReference type="OrthoDB" id="5877028at2759"/>
<dbReference type="GO" id="GO:0007059">
    <property type="term" value="P:chromosome segregation"/>
    <property type="evidence" value="ECO:0007669"/>
    <property type="project" value="TreeGrafter"/>
</dbReference>
<dbReference type="GO" id="GO:0047496">
    <property type="term" value="P:vesicle transport along microtubule"/>
    <property type="evidence" value="ECO:0007669"/>
    <property type="project" value="TreeGrafter"/>
</dbReference>
<organism evidence="4 5">
    <name type="scientific">Blyttiomyces helicus</name>
    <dbReference type="NCBI Taxonomy" id="388810"/>
    <lineage>
        <taxon>Eukaryota</taxon>
        <taxon>Fungi</taxon>
        <taxon>Fungi incertae sedis</taxon>
        <taxon>Chytridiomycota</taxon>
        <taxon>Chytridiomycota incertae sedis</taxon>
        <taxon>Chytridiomycetes</taxon>
        <taxon>Chytridiomycetes incertae sedis</taxon>
        <taxon>Blyttiomyces</taxon>
    </lineage>
</organism>
<protein>
    <recommendedName>
        <fullName evidence="6">NUDE domain-containing protein</fullName>
    </recommendedName>
</protein>
<feature type="coiled-coil region" evidence="3">
    <location>
        <begin position="26"/>
        <end position="60"/>
    </location>
</feature>
<dbReference type="GO" id="GO:0000776">
    <property type="term" value="C:kinetochore"/>
    <property type="evidence" value="ECO:0007669"/>
    <property type="project" value="TreeGrafter"/>
</dbReference>
<sequence>MAAAAHPEPPKVTSLEDECAHWKARVLELELAAEESRAMFDEFQQESQDYEKELSSEMTRLETLVTTTTSKLELARREAQQWRDKLNLQRLHSQAEMDRVMDLLRVAREEGEVVKRAKVDLELDNDEKERTERVALASMEDLEARHSALLEQNAILRSELESRAGMGDEIAHLQE</sequence>
<evidence type="ECO:0000256" key="3">
    <source>
        <dbReference type="SAM" id="Coils"/>
    </source>
</evidence>
<dbReference type="GO" id="GO:0051642">
    <property type="term" value="P:centrosome localization"/>
    <property type="evidence" value="ECO:0007669"/>
    <property type="project" value="TreeGrafter"/>
</dbReference>
<gene>
    <name evidence="4" type="ORF">BDK51DRAFT_29636</name>
</gene>
<evidence type="ECO:0000256" key="1">
    <source>
        <dbReference type="ARBA" id="ARBA00007429"/>
    </source>
</evidence>
<evidence type="ECO:0000313" key="4">
    <source>
        <dbReference type="EMBL" id="RKO82915.1"/>
    </source>
</evidence>
<dbReference type="GO" id="GO:0000132">
    <property type="term" value="P:establishment of mitotic spindle orientation"/>
    <property type="evidence" value="ECO:0007669"/>
    <property type="project" value="TreeGrafter"/>
</dbReference>
<feature type="non-terminal residue" evidence="4">
    <location>
        <position position="175"/>
    </location>
</feature>
<dbReference type="AlphaFoldDB" id="A0A4P9VVQ4"/>